<organism evidence="1 2">
    <name type="scientific">Cytobacillus firmus</name>
    <name type="common">Bacillus firmus</name>
    <dbReference type="NCBI Taxonomy" id="1399"/>
    <lineage>
        <taxon>Bacteria</taxon>
        <taxon>Bacillati</taxon>
        <taxon>Bacillota</taxon>
        <taxon>Bacilli</taxon>
        <taxon>Bacillales</taxon>
        <taxon>Bacillaceae</taxon>
        <taxon>Cytobacillus</taxon>
    </lineage>
</organism>
<evidence type="ECO:0000313" key="2">
    <source>
        <dbReference type="Proteomes" id="UP000465778"/>
    </source>
</evidence>
<protein>
    <submittedName>
        <fullName evidence="1">Uncharacterized protein</fullName>
    </submittedName>
</protein>
<evidence type="ECO:0000313" key="1">
    <source>
        <dbReference type="EMBL" id="KAF0822788.1"/>
    </source>
</evidence>
<comment type="caution">
    <text evidence="1">The sequence shown here is derived from an EMBL/GenBank/DDBJ whole genome shotgun (WGS) entry which is preliminary data.</text>
</comment>
<name>A0A800N9I2_CYTFI</name>
<gene>
    <name evidence="1" type="ORF">KIS1582_3406</name>
</gene>
<sequence>MFILYYIFLKVNGEFFSSPMIFPFSPDIIIHLESHNFTDRKGKDIIA</sequence>
<dbReference type="AlphaFoldDB" id="A0A800N9I2"/>
<dbReference type="Proteomes" id="UP000465778">
    <property type="component" value="Unassembled WGS sequence"/>
</dbReference>
<dbReference type="EMBL" id="VDEM01000046">
    <property type="protein sequence ID" value="KAF0822788.1"/>
    <property type="molecule type" value="Genomic_DNA"/>
</dbReference>
<accession>A0A800N9I2</accession>
<proteinExistence type="predicted"/>
<reference evidence="1 2" key="1">
    <citation type="journal article" date="2020" name="G3 (Bethesda)">
        <title>Whole Genome Sequencing and Comparative Genomics of Two Nematicidal Bacillus Strains Reveals a Wide Range of Possible Virulence Factors.</title>
        <authorList>
            <person name="Susic N."/>
            <person name="Janezic S."/>
            <person name="Rupnik M."/>
            <person name="Geric Stare B."/>
        </authorList>
    </citation>
    <scope>NUCLEOTIDE SEQUENCE [LARGE SCALE GENOMIC DNA]</scope>
    <source>
        <strain evidence="1 2">I-1582</strain>
    </source>
</reference>